<dbReference type="PANTHER" id="PTHR28541">
    <property type="entry name" value="DDB1- AND CUL4-ASSOCIATED FACTOR 15"/>
    <property type="match status" value="1"/>
</dbReference>
<dbReference type="RefSeq" id="XP_014676554.1">
    <property type="nucleotide sequence ID" value="XM_014821068.1"/>
</dbReference>
<dbReference type="InterPro" id="IPR047319">
    <property type="entry name" value="DCAF15_C"/>
</dbReference>
<dbReference type="CDD" id="cd20917">
    <property type="entry name" value="DCAF15-NTD"/>
    <property type="match status" value="1"/>
</dbReference>
<feature type="domain" description="DDB1- and CUL4-associated factor 15 WD40 repeat-containing" evidence="2">
    <location>
        <begin position="50"/>
        <end position="263"/>
    </location>
</feature>
<dbReference type="Proteomes" id="UP000695022">
    <property type="component" value="Unplaced"/>
</dbReference>
<dbReference type="PANTHER" id="PTHR28541:SF1">
    <property type="entry name" value="DDB1- AND CUL4-ASSOCIATED FACTOR 15"/>
    <property type="match status" value="1"/>
</dbReference>
<accession>A0ABM1EWI3</accession>
<gene>
    <name evidence="4" type="primary">LOC106816448</name>
</gene>
<proteinExistence type="predicted"/>
<protein>
    <submittedName>
        <fullName evidence="4">DDB1- and CUL4-associated factor 15-like</fullName>
    </submittedName>
</protein>
<feature type="compositionally biased region" description="Polar residues" evidence="1">
    <location>
        <begin position="308"/>
        <end position="317"/>
    </location>
</feature>
<organism evidence="3 4">
    <name type="scientific">Priapulus caudatus</name>
    <name type="common">Priapulid worm</name>
    <dbReference type="NCBI Taxonomy" id="37621"/>
    <lineage>
        <taxon>Eukaryota</taxon>
        <taxon>Metazoa</taxon>
        <taxon>Ecdysozoa</taxon>
        <taxon>Scalidophora</taxon>
        <taxon>Priapulida</taxon>
        <taxon>Priapulimorpha</taxon>
        <taxon>Priapulimorphida</taxon>
        <taxon>Priapulidae</taxon>
        <taxon>Priapulus</taxon>
    </lineage>
</organism>
<keyword evidence="3" id="KW-1185">Reference proteome</keyword>
<dbReference type="Pfam" id="PF14939">
    <property type="entry name" value="DCAF15_WD40"/>
    <property type="match status" value="1"/>
</dbReference>
<evidence type="ECO:0000259" key="2">
    <source>
        <dbReference type="Pfam" id="PF14939"/>
    </source>
</evidence>
<reference evidence="4" key="1">
    <citation type="submission" date="2025-08" db="UniProtKB">
        <authorList>
            <consortium name="RefSeq"/>
        </authorList>
    </citation>
    <scope>IDENTIFICATION</scope>
</reference>
<dbReference type="CDD" id="cd20913">
    <property type="entry name" value="DCAF15-CTD"/>
    <property type="match status" value="1"/>
</dbReference>
<dbReference type="GeneID" id="106816448"/>
<feature type="region of interest" description="Disordered" evidence="1">
    <location>
        <begin position="270"/>
        <end position="356"/>
    </location>
</feature>
<sequence length="729" mass="80483">MANRSNGTRFQQQNKNMRLLRSRSSYNTNIVQKLATRQMLGKLCHYRGSQQQKLYIKSPRRLGYFGFSLKTMVSEATLRDGHVFLGFTKNGQFLLSYTLQVDAEEHTAYPIYLYRLHWWLFVPHRELKKVATVRLFGEEELQQDLYIAVCQWPTDDSQILVYGYCSVECYDEKHQCYITITASPPLVHCSDCSELQSEAKEEEEAEEEDELGGARLCVRHSYTVHTKYELASPYPAFAPATYMKKDGLVTLNTGDSIVALSVHTELDYHDGTPTATTDSAASSPSLRSPLASPPSLVGRDAMPLSPPSVKQQPSPRSLCSGDECGALSTRDSNKENSQPADAPLPPGGATGRRLAARAADAWMHAHCRSECAAGAPPQHEVTFPHGDAAEWTFPAPPGGGAGFEIAADRLRGGGSAGDAATIYAGHALQGHCLAMFPDAQRGGATKDAVRSSPLASYSQRSPVRVAPSYSQLSWLSWPPESTSSSSSISSMFILQMDSLCVTCTERWYKTMYPTDNSAIDIEDDTSVGYHSYLPLEVHGSAYKPLGLVTKAQTQAKRGGVERQHVLVRQLTLDVEQYIVEAVHNEATWTKRYVSFTDYDVQIVDVCPESDDVIILILALVRARSPVKGDSGDTVFKGIPKLYQTGFRLAWHLSSGTYTTVYIDDLVEFNQVKPCKDWRPGHAACLELQRALQVPQAARKSVAVMTNEAVFKGRSLKVLLDPLNYIAVIL</sequence>
<evidence type="ECO:0000313" key="4">
    <source>
        <dbReference type="RefSeq" id="XP_014676554.1"/>
    </source>
</evidence>
<dbReference type="InterPro" id="IPR032734">
    <property type="entry name" value="DCAF15_WD40"/>
</dbReference>
<dbReference type="InterPro" id="IPR038914">
    <property type="entry name" value="DCAF15"/>
</dbReference>
<name>A0ABM1EWI3_PRICU</name>
<feature type="compositionally biased region" description="Low complexity" evidence="1">
    <location>
        <begin position="272"/>
        <end position="296"/>
    </location>
</feature>
<evidence type="ECO:0000256" key="1">
    <source>
        <dbReference type="SAM" id="MobiDB-lite"/>
    </source>
</evidence>
<evidence type="ECO:0000313" key="3">
    <source>
        <dbReference type="Proteomes" id="UP000695022"/>
    </source>
</evidence>